<feature type="signal peptide" evidence="1">
    <location>
        <begin position="1"/>
        <end position="17"/>
    </location>
</feature>
<evidence type="ECO:0000313" key="3">
    <source>
        <dbReference type="EMBL" id="RPA76348.1"/>
    </source>
</evidence>
<dbReference type="OrthoDB" id="5194099at2759"/>
<dbReference type="Pfam" id="PF09084">
    <property type="entry name" value="NMT1"/>
    <property type="match status" value="1"/>
</dbReference>
<dbReference type="EMBL" id="ML119746">
    <property type="protein sequence ID" value="RPA76348.1"/>
    <property type="molecule type" value="Genomic_DNA"/>
</dbReference>
<dbReference type="InterPro" id="IPR015168">
    <property type="entry name" value="SsuA/THI5"/>
</dbReference>
<dbReference type="PANTHER" id="PTHR30024:SF42">
    <property type="entry name" value="ALIPHATIC SULFONATES-BINDING PROTEIN-RELATED"/>
    <property type="match status" value="1"/>
</dbReference>
<dbReference type="PANTHER" id="PTHR30024">
    <property type="entry name" value="ALIPHATIC SULFONATES-BINDING PROTEIN-RELATED"/>
    <property type="match status" value="1"/>
</dbReference>
<name>A0A3N4HUZ2_ASCIM</name>
<organism evidence="3 4">
    <name type="scientific">Ascobolus immersus RN42</name>
    <dbReference type="NCBI Taxonomy" id="1160509"/>
    <lineage>
        <taxon>Eukaryota</taxon>
        <taxon>Fungi</taxon>
        <taxon>Dikarya</taxon>
        <taxon>Ascomycota</taxon>
        <taxon>Pezizomycotina</taxon>
        <taxon>Pezizomycetes</taxon>
        <taxon>Pezizales</taxon>
        <taxon>Ascobolaceae</taxon>
        <taxon>Ascobolus</taxon>
    </lineage>
</organism>
<feature type="domain" description="SsuA/THI5-like" evidence="2">
    <location>
        <begin position="53"/>
        <end position="239"/>
    </location>
</feature>
<protein>
    <submittedName>
        <fullName evidence="3">Periplasmic binding protein-like II</fullName>
    </submittedName>
</protein>
<reference evidence="3 4" key="1">
    <citation type="journal article" date="2018" name="Nat. Ecol. Evol.">
        <title>Pezizomycetes genomes reveal the molecular basis of ectomycorrhizal truffle lifestyle.</title>
        <authorList>
            <person name="Murat C."/>
            <person name="Payen T."/>
            <person name="Noel B."/>
            <person name="Kuo A."/>
            <person name="Morin E."/>
            <person name="Chen J."/>
            <person name="Kohler A."/>
            <person name="Krizsan K."/>
            <person name="Balestrini R."/>
            <person name="Da Silva C."/>
            <person name="Montanini B."/>
            <person name="Hainaut M."/>
            <person name="Levati E."/>
            <person name="Barry K.W."/>
            <person name="Belfiori B."/>
            <person name="Cichocki N."/>
            <person name="Clum A."/>
            <person name="Dockter R.B."/>
            <person name="Fauchery L."/>
            <person name="Guy J."/>
            <person name="Iotti M."/>
            <person name="Le Tacon F."/>
            <person name="Lindquist E.A."/>
            <person name="Lipzen A."/>
            <person name="Malagnac F."/>
            <person name="Mello A."/>
            <person name="Molinier V."/>
            <person name="Miyauchi S."/>
            <person name="Poulain J."/>
            <person name="Riccioni C."/>
            <person name="Rubini A."/>
            <person name="Sitrit Y."/>
            <person name="Splivallo R."/>
            <person name="Traeger S."/>
            <person name="Wang M."/>
            <person name="Zifcakova L."/>
            <person name="Wipf D."/>
            <person name="Zambonelli A."/>
            <person name="Paolocci F."/>
            <person name="Nowrousian M."/>
            <person name="Ottonello S."/>
            <person name="Baldrian P."/>
            <person name="Spatafora J.W."/>
            <person name="Henrissat B."/>
            <person name="Nagy L.G."/>
            <person name="Aury J.M."/>
            <person name="Wincker P."/>
            <person name="Grigoriev I.V."/>
            <person name="Bonfante P."/>
            <person name="Martin F.M."/>
        </authorList>
    </citation>
    <scope>NUCLEOTIDE SEQUENCE [LARGE SCALE GENOMIC DNA]</scope>
    <source>
        <strain evidence="3 4">RN42</strain>
    </source>
</reference>
<dbReference type="AlphaFoldDB" id="A0A3N4HUZ2"/>
<dbReference type="Proteomes" id="UP000275078">
    <property type="component" value="Unassembled WGS sequence"/>
</dbReference>
<keyword evidence="4" id="KW-1185">Reference proteome</keyword>
<gene>
    <name evidence="3" type="ORF">BJ508DRAFT_365088</name>
</gene>
<proteinExistence type="predicted"/>
<dbReference type="Gene3D" id="3.40.190.10">
    <property type="entry name" value="Periplasmic binding protein-like II"/>
    <property type="match status" value="2"/>
</dbReference>
<sequence>MFSTLLNILLLPLSVSAILIAADINSIEHTPHIFAISDHYTGTASLISGGIASLWSNPNVTLATNAETQALRQYAQHKNLRIIFTSAETYYHIVANRHAGIETLEDLKGKRIGVIPGTSANYFVQKYLGMAGLKEGDYSTVAGQICMRAPCGPGTFPYLFTQERIDAVAMWEPSTELARLALGVNNTITFTPDESVYREIVNVHSTVEKLADPETRKEIVAYVAALIKTHKWFREEPEEVIGKIVTALRIDRTVLENVWAEHKWRGGLAEGLDEVLIEEEEWVRSFDRRAATSQEDLAKMVDRSVLEEAVLMLNFDDCRFESEP</sequence>
<evidence type="ECO:0000313" key="4">
    <source>
        <dbReference type="Proteomes" id="UP000275078"/>
    </source>
</evidence>
<accession>A0A3N4HUZ2</accession>
<feature type="chain" id="PRO_5018144143" evidence="1">
    <location>
        <begin position="18"/>
        <end position="324"/>
    </location>
</feature>
<evidence type="ECO:0000256" key="1">
    <source>
        <dbReference type="SAM" id="SignalP"/>
    </source>
</evidence>
<evidence type="ECO:0000259" key="2">
    <source>
        <dbReference type="Pfam" id="PF09084"/>
    </source>
</evidence>
<keyword evidence="1" id="KW-0732">Signal</keyword>
<dbReference type="SUPFAM" id="SSF53850">
    <property type="entry name" value="Periplasmic binding protein-like II"/>
    <property type="match status" value="1"/>
</dbReference>